<comment type="caution">
    <text evidence="2">The sequence shown here is derived from an EMBL/GenBank/DDBJ whole genome shotgun (WGS) entry which is preliminary data.</text>
</comment>
<feature type="region of interest" description="Disordered" evidence="1">
    <location>
        <begin position="80"/>
        <end position="311"/>
    </location>
</feature>
<protein>
    <submittedName>
        <fullName evidence="2">Uncharacterized protein</fullName>
    </submittedName>
</protein>
<feature type="compositionally biased region" description="Basic and acidic residues" evidence="1">
    <location>
        <begin position="1"/>
        <end position="15"/>
    </location>
</feature>
<organism evidence="2 3">
    <name type="scientific">Cladonia borealis</name>
    <dbReference type="NCBI Taxonomy" id="184061"/>
    <lineage>
        <taxon>Eukaryota</taxon>
        <taxon>Fungi</taxon>
        <taxon>Dikarya</taxon>
        <taxon>Ascomycota</taxon>
        <taxon>Pezizomycotina</taxon>
        <taxon>Lecanoromycetes</taxon>
        <taxon>OSLEUM clade</taxon>
        <taxon>Lecanoromycetidae</taxon>
        <taxon>Lecanorales</taxon>
        <taxon>Lecanorineae</taxon>
        <taxon>Cladoniaceae</taxon>
        <taxon>Cladonia</taxon>
    </lineage>
</organism>
<proteinExistence type="predicted"/>
<feature type="region of interest" description="Disordered" evidence="1">
    <location>
        <begin position="411"/>
        <end position="466"/>
    </location>
</feature>
<dbReference type="AlphaFoldDB" id="A0AA39V800"/>
<keyword evidence="3" id="KW-1185">Reference proteome</keyword>
<dbReference type="EMBL" id="JAFEKC020000013">
    <property type="protein sequence ID" value="KAK0511350.1"/>
    <property type="molecule type" value="Genomic_DNA"/>
</dbReference>
<dbReference type="Proteomes" id="UP001166286">
    <property type="component" value="Unassembled WGS sequence"/>
</dbReference>
<evidence type="ECO:0000313" key="2">
    <source>
        <dbReference type="EMBL" id="KAK0511350.1"/>
    </source>
</evidence>
<feature type="compositionally biased region" description="Polar residues" evidence="1">
    <location>
        <begin position="214"/>
        <end position="228"/>
    </location>
</feature>
<accession>A0AA39V800</accession>
<sequence length="466" mass="51535">MDARGLPTRPREKAPKKLRNQVIDPMGHAMHEQTENDLIRRLDKKRRELDKEIAAFKAQKDDEYMLFEKNLKAYYRNIGELPAEDEESKIKAESFPKSTETKPAVQTSMPQQKEKVEHTQEKKNETTGAPSQSVQGLHGAVSTRHSTSGRGSSPGPSESAKRKRQPHEHERELYGVFTPNYLPLLDSRPREGDRRSSSELLEAANLEKKESSTPKRSTAAVLSSSAEYHNQPMSSPPPPPARPLSASVPQNESLGHRRSSSHSGDPMGNRRSSLRNPKEPRSPKRVLFSINDTVVSPSTSPVAQRSNPIAANQTIRLQGGFQKNDSFENVKGKQDKVLPVDKSATATASVLANSFSGPSSGWSSSISPLRWAYESENRNKNSPLVSGDDFEHVDRDDDLFEFDEDLDAVNSRTVKEDTRGPNSIEEEAVEDVESQKTLVGSSPHAGSLPIEIKWPGRPGNLRGGSP</sequence>
<evidence type="ECO:0000256" key="1">
    <source>
        <dbReference type="SAM" id="MobiDB-lite"/>
    </source>
</evidence>
<feature type="compositionally biased region" description="Low complexity" evidence="1">
    <location>
        <begin position="142"/>
        <end position="158"/>
    </location>
</feature>
<gene>
    <name evidence="2" type="ORF">JMJ35_005923</name>
</gene>
<feature type="compositionally biased region" description="Basic and acidic residues" evidence="1">
    <location>
        <begin position="112"/>
        <end position="125"/>
    </location>
</feature>
<feature type="region of interest" description="Disordered" evidence="1">
    <location>
        <begin position="1"/>
        <end position="33"/>
    </location>
</feature>
<name>A0AA39V800_9LECA</name>
<feature type="compositionally biased region" description="Basic and acidic residues" evidence="1">
    <location>
        <begin position="187"/>
        <end position="197"/>
    </location>
</feature>
<evidence type="ECO:0000313" key="3">
    <source>
        <dbReference type="Proteomes" id="UP001166286"/>
    </source>
</evidence>
<reference evidence="2" key="1">
    <citation type="submission" date="2023-03" db="EMBL/GenBank/DDBJ databases">
        <title>Complete genome of Cladonia borealis.</title>
        <authorList>
            <person name="Park H."/>
        </authorList>
    </citation>
    <scope>NUCLEOTIDE SEQUENCE</scope>
    <source>
        <strain evidence="2">ANT050790</strain>
    </source>
</reference>
<feature type="compositionally biased region" description="Polar residues" evidence="1">
    <location>
        <begin position="290"/>
        <end position="311"/>
    </location>
</feature>
<feature type="compositionally biased region" description="Polar residues" evidence="1">
    <location>
        <begin position="126"/>
        <end position="135"/>
    </location>
</feature>